<dbReference type="InterPro" id="IPR013655">
    <property type="entry name" value="PAS_fold_3"/>
</dbReference>
<keyword evidence="5" id="KW-0418">Kinase</keyword>
<keyword evidence="7" id="KW-0175">Coiled coil</keyword>
<dbReference type="InterPro" id="IPR003661">
    <property type="entry name" value="HisK_dim/P_dom"/>
</dbReference>
<dbReference type="RefSeq" id="WP_139281328.1">
    <property type="nucleotide sequence ID" value="NZ_FQZF01000011.1"/>
</dbReference>
<dbReference type="Proteomes" id="UP000184387">
    <property type="component" value="Unassembled WGS sequence"/>
</dbReference>
<dbReference type="InterPro" id="IPR005467">
    <property type="entry name" value="His_kinase_dom"/>
</dbReference>
<evidence type="ECO:0000259" key="9">
    <source>
        <dbReference type="PROSITE" id="PS50110"/>
    </source>
</evidence>
<dbReference type="InterPro" id="IPR001610">
    <property type="entry name" value="PAC"/>
</dbReference>
<evidence type="ECO:0000259" key="10">
    <source>
        <dbReference type="PROSITE" id="PS50112"/>
    </source>
</evidence>
<dbReference type="Pfam" id="PF13185">
    <property type="entry name" value="GAF_2"/>
    <property type="match status" value="1"/>
</dbReference>
<dbReference type="PROSITE" id="PS50109">
    <property type="entry name" value="HIS_KIN"/>
    <property type="match status" value="1"/>
</dbReference>
<dbReference type="InterPro" id="IPR001789">
    <property type="entry name" value="Sig_transdc_resp-reg_receiver"/>
</dbReference>
<reference evidence="12 13" key="1">
    <citation type="submission" date="2016-11" db="EMBL/GenBank/DDBJ databases">
        <authorList>
            <person name="Jaros S."/>
            <person name="Januszkiewicz K."/>
            <person name="Wedrychowicz H."/>
        </authorList>
    </citation>
    <scope>NUCLEOTIDE SEQUENCE [LARGE SCALE GENOMIC DNA]</scope>
    <source>
        <strain evidence="12 13">DSM 14916</strain>
    </source>
</reference>
<dbReference type="PANTHER" id="PTHR43065">
    <property type="entry name" value="SENSOR HISTIDINE KINASE"/>
    <property type="match status" value="1"/>
</dbReference>
<dbReference type="Gene3D" id="3.30.450.20">
    <property type="entry name" value="PAS domain"/>
    <property type="match status" value="3"/>
</dbReference>
<keyword evidence="3 6" id="KW-0597">Phosphoprotein</keyword>
<evidence type="ECO:0000256" key="4">
    <source>
        <dbReference type="ARBA" id="ARBA00022679"/>
    </source>
</evidence>
<dbReference type="Gene3D" id="3.30.450.40">
    <property type="match status" value="1"/>
</dbReference>
<dbReference type="NCBIfam" id="TIGR00229">
    <property type="entry name" value="sensory_box"/>
    <property type="match status" value="2"/>
</dbReference>
<protein>
    <recommendedName>
        <fullName evidence="2">histidine kinase</fullName>
        <ecNumber evidence="2">2.7.13.3</ecNumber>
    </recommendedName>
</protein>
<dbReference type="PRINTS" id="PR00344">
    <property type="entry name" value="BCTRLSENSOR"/>
</dbReference>
<proteinExistence type="predicted"/>
<dbReference type="AlphaFoldDB" id="A0A1M6I2X9"/>
<dbReference type="STRING" id="198092.SAMN02745194_02192"/>
<dbReference type="SUPFAM" id="SSF55874">
    <property type="entry name" value="ATPase domain of HSP90 chaperone/DNA topoisomerase II/histidine kinase"/>
    <property type="match status" value="1"/>
</dbReference>
<feature type="domain" description="PAC" evidence="11">
    <location>
        <begin position="386"/>
        <end position="438"/>
    </location>
</feature>
<keyword evidence="13" id="KW-1185">Reference proteome</keyword>
<dbReference type="SUPFAM" id="SSF55785">
    <property type="entry name" value="PYP-like sensor domain (PAS domain)"/>
    <property type="match status" value="3"/>
</dbReference>
<dbReference type="SUPFAM" id="SSF47384">
    <property type="entry name" value="Homodimeric domain of signal transducing histidine kinase"/>
    <property type="match status" value="1"/>
</dbReference>
<dbReference type="OrthoDB" id="9796100at2"/>
<accession>A0A1M6I2X9</accession>
<organism evidence="12 13">
    <name type="scientific">Muricoccus roseus</name>
    <dbReference type="NCBI Taxonomy" id="198092"/>
    <lineage>
        <taxon>Bacteria</taxon>
        <taxon>Pseudomonadati</taxon>
        <taxon>Pseudomonadota</taxon>
        <taxon>Alphaproteobacteria</taxon>
        <taxon>Acetobacterales</taxon>
        <taxon>Roseomonadaceae</taxon>
        <taxon>Muricoccus</taxon>
    </lineage>
</organism>
<dbReference type="InterPro" id="IPR035965">
    <property type="entry name" value="PAS-like_dom_sf"/>
</dbReference>
<feature type="domain" description="Response regulatory" evidence="9">
    <location>
        <begin position="909"/>
        <end position="1025"/>
    </location>
</feature>
<dbReference type="SUPFAM" id="SSF52172">
    <property type="entry name" value="CheY-like"/>
    <property type="match status" value="1"/>
</dbReference>
<dbReference type="CDD" id="cd00130">
    <property type="entry name" value="PAS"/>
    <property type="match status" value="2"/>
</dbReference>
<dbReference type="CDD" id="cd18161">
    <property type="entry name" value="REC_hyHK_blue-like"/>
    <property type="match status" value="1"/>
</dbReference>
<dbReference type="InterPro" id="IPR029016">
    <property type="entry name" value="GAF-like_dom_sf"/>
</dbReference>
<dbReference type="Gene3D" id="1.10.287.130">
    <property type="match status" value="1"/>
</dbReference>
<evidence type="ECO:0000256" key="3">
    <source>
        <dbReference type="ARBA" id="ARBA00022553"/>
    </source>
</evidence>
<gene>
    <name evidence="12" type="ORF">SAMN02745194_02192</name>
</gene>
<dbReference type="SMART" id="SM00086">
    <property type="entry name" value="PAC"/>
    <property type="match status" value="1"/>
</dbReference>
<feature type="modified residue" description="4-aspartylphosphate" evidence="6">
    <location>
        <position position="959"/>
    </location>
</feature>
<dbReference type="SMART" id="SM00091">
    <property type="entry name" value="PAS"/>
    <property type="match status" value="3"/>
</dbReference>
<dbReference type="Pfam" id="PF08447">
    <property type="entry name" value="PAS_3"/>
    <property type="match status" value="1"/>
</dbReference>
<sequence length="1044" mass="114264">MTTRPEGAGPGWSAPVIPIDFAALFAASPNPYVLMDPGFALVAMNDAYLRVTMRRREELLGRNMFEAFPSDPASEGHRQLRASLERVLATGEKDHLSLIRYDIALPDGAGYEERYWSATHTPLAGPDGRVALILQHTVDVTELHRLRSLARRLGPAGPAAQIETDVFRRAEAVQEANTALETERQRLHALFEQAPGFMAVVDGPDHRFSMANAAYLRLVGGRELLGRTVAEVLPEVVEQGFVALLDQVKRTGEPFVGRQYPILLAHRPGAEPEVHFVDFIYQPIFQGGEATGVFVQGHDVTEQKRAVDALRESEGRFRLVAESAPVKLWMSTPSGSCAYLNRAQRAFWRLEEEEVASFDWFSTVHPEDREALAGPYQAAMRAQAGFQTEARFRRHDGAWRVLRSEAQPRFGPGGEFLGMIGVNVDVTEIRRAENALRRETAVLEVLNRTGATLAAELDLDRVVQMVTDAGVEVTGAAFGAFFYNVLDEKGGSYMLYALSGVPRSAFEGFPMPRATAVFEPTFRGEGIIRSDDIRSDPRYGHHAPFHGMPEGHLPVRSYLAVPVISRSGEVLGGLFFGHPEPGRFKPEHEALLRGIGGHAATAIDNARLYQSAQREIGHRRRAEDQLRQLNETLEARVIAEIAERRQAEAALQQAQKMESIGKLTGGVAHDFNNLLQVVSGNLQLLARDVAGNERAERRLNNAMAGVTRGAKLASQLLAFGRRQALEPKVVNISRFVTGMEDMLRRTIGEAVEIETVVADGLWNTFIDPAQAENALLNLAINARDAMEGTGRLVIEAGNARIDEAEARAQAEVRPGDYVMLAVKDTGCGMAPEVQALVFEPFFSTKPEGKGTGLGLSMVYGFVKQSSGHVKIESEVGRGTTVRLFLPRAAGPEEEIAAVDDSPVSGGAETILVAEDDETVRATVVEMLTELGYRVLKAHDAASALAVIESGAPIDLLFTDVVMPGPLKSPELARRARERLPGLGVLFTSGYTENAIVHDGRLDEGVELLSKPYTREALARKLRHVLTQAAQHRVADPSLPPERRP</sequence>
<dbReference type="InterPro" id="IPR004358">
    <property type="entry name" value="Sig_transdc_His_kin-like_C"/>
</dbReference>
<evidence type="ECO:0000256" key="1">
    <source>
        <dbReference type="ARBA" id="ARBA00000085"/>
    </source>
</evidence>
<dbReference type="PROSITE" id="PS50113">
    <property type="entry name" value="PAC"/>
    <property type="match status" value="1"/>
</dbReference>
<dbReference type="Pfam" id="PF08448">
    <property type="entry name" value="PAS_4"/>
    <property type="match status" value="2"/>
</dbReference>
<dbReference type="SMART" id="SM00448">
    <property type="entry name" value="REC"/>
    <property type="match status" value="1"/>
</dbReference>
<dbReference type="SUPFAM" id="SSF55781">
    <property type="entry name" value="GAF domain-like"/>
    <property type="match status" value="1"/>
</dbReference>
<feature type="domain" description="PAS" evidence="10">
    <location>
        <begin position="313"/>
        <end position="383"/>
    </location>
</feature>
<dbReference type="SMART" id="SM00388">
    <property type="entry name" value="HisKA"/>
    <property type="match status" value="1"/>
</dbReference>
<dbReference type="PROSITE" id="PS50112">
    <property type="entry name" value="PAS"/>
    <property type="match status" value="1"/>
</dbReference>
<feature type="domain" description="Histidine kinase" evidence="8">
    <location>
        <begin position="666"/>
        <end position="889"/>
    </location>
</feature>
<evidence type="ECO:0000256" key="5">
    <source>
        <dbReference type="ARBA" id="ARBA00022777"/>
    </source>
</evidence>
<evidence type="ECO:0000256" key="7">
    <source>
        <dbReference type="SAM" id="Coils"/>
    </source>
</evidence>
<dbReference type="GO" id="GO:0000155">
    <property type="term" value="F:phosphorelay sensor kinase activity"/>
    <property type="evidence" value="ECO:0007669"/>
    <property type="project" value="InterPro"/>
</dbReference>
<evidence type="ECO:0000259" key="11">
    <source>
        <dbReference type="PROSITE" id="PS50113"/>
    </source>
</evidence>
<keyword evidence="4" id="KW-0808">Transferase</keyword>
<comment type="catalytic activity">
    <reaction evidence="1">
        <text>ATP + protein L-histidine = ADP + protein N-phospho-L-histidine.</text>
        <dbReference type="EC" id="2.7.13.3"/>
    </reaction>
</comment>
<dbReference type="SMART" id="SM00387">
    <property type="entry name" value="HATPase_c"/>
    <property type="match status" value="1"/>
</dbReference>
<name>A0A1M6I2X9_9PROT</name>
<dbReference type="InterPro" id="IPR000700">
    <property type="entry name" value="PAS-assoc_C"/>
</dbReference>
<dbReference type="InterPro" id="IPR003018">
    <property type="entry name" value="GAF"/>
</dbReference>
<dbReference type="InterPro" id="IPR013656">
    <property type="entry name" value="PAS_4"/>
</dbReference>
<evidence type="ECO:0000256" key="2">
    <source>
        <dbReference type="ARBA" id="ARBA00012438"/>
    </source>
</evidence>
<evidence type="ECO:0000256" key="6">
    <source>
        <dbReference type="PROSITE-ProRule" id="PRU00169"/>
    </source>
</evidence>
<dbReference type="Pfam" id="PF00072">
    <property type="entry name" value="Response_reg"/>
    <property type="match status" value="1"/>
</dbReference>
<dbReference type="PANTHER" id="PTHR43065:SF42">
    <property type="entry name" value="TWO-COMPONENT SENSOR PPRA"/>
    <property type="match status" value="1"/>
</dbReference>
<dbReference type="PROSITE" id="PS50110">
    <property type="entry name" value="RESPONSE_REGULATORY"/>
    <property type="match status" value="1"/>
</dbReference>
<evidence type="ECO:0000313" key="12">
    <source>
        <dbReference type="EMBL" id="SHJ28758.1"/>
    </source>
</evidence>
<feature type="coiled-coil region" evidence="7">
    <location>
        <begin position="612"/>
        <end position="650"/>
    </location>
</feature>
<dbReference type="CDD" id="cd00082">
    <property type="entry name" value="HisKA"/>
    <property type="match status" value="1"/>
</dbReference>
<evidence type="ECO:0000313" key="13">
    <source>
        <dbReference type="Proteomes" id="UP000184387"/>
    </source>
</evidence>
<dbReference type="InterPro" id="IPR003594">
    <property type="entry name" value="HATPase_dom"/>
</dbReference>
<dbReference type="InterPro" id="IPR000014">
    <property type="entry name" value="PAS"/>
</dbReference>
<dbReference type="SMART" id="SM00065">
    <property type="entry name" value="GAF"/>
    <property type="match status" value="1"/>
</dbReference>
<dbReference type="EMBL" id="FQZF01000011">
    <property type="protein sequence ID" value="SHJ28758.1"/>
    <property type="molecule type" value="Genomic_DNA"/>
</dbReference>
<dbReference type="Pfam" id="PF02518">
    <property type="entry name" value="HATPase_c"/>
    <property type="match status" value="1"/>
</dbReference>
<dbReference type="Gene3D" id="3.40.50.2300">
    <property type="match status" value="1"/>
</dbReference>
<dbReference type="Gene3D" id="3.30.565.10">
    <property type="entry name" value="Histidine kinase-like ATPase, C-terminal domain"/>
    <property type="match status" value="1"/>
</dbReference>
<dbReference type="InterPro" id="IPR011006">
    <property type="entry name" value="CheY-like_superfamily"/>
</dbReference>
<dbReference type="InterPro" id="IPR036097">
    <property type="entry name" value="HisK_dim/P_sf"/>
</dbReference>
<dbReference type="InterPro" id="IPR036890">
    <property type="entry name" value="HATPase_C_sf"/>
</dbReference>
<dbReference type="EC" id="2.7.13.3" evidence="2"/>
<evidence type="ECO:0000259" key="8">
    <source>
        <dbReference type="PROSITE" id="PS50109"/>
    </source>
</evidence>